<evidence type="ECO:0008006" key="2">
    <source>
        <dbReference type="Google" id="ProtNLM"/>
    </source>
</evidence>
<evidence type="ECO:0000313" key="1">
    <source>
        <dbReference type="EMBL" id="SUZ99708.1"/>
    </source>
</evidence>
<dbReference type="PANTHER" id="PTHR42754">
    <property type="entry name" value="ENDOGLUCANASE"/>
    <property type="match status" value="1"/>
</dbReference>
<dbReference type="AlphaFoldDB" id="A0A381S8R7"/>
<sequence length="424" mass="46415">LTTGRLTLILAALSWVGCSDPTENPEAKDSEESPDEAVETKYEVEWFTAQGTDSEEHVHEGIETTDGSFIAIGHGLNPDNTDDVLVIKVSSQGSLNWKKSFGISGFKGAGYCIIEVDDGYVLGGALYDSTVERTQRFLAKLSLSGSLMWERYLQSEGIGGIRGIDKTSDGNLVLTGYLNALDLEENRGFIFISEESEGFVIKVDPEGNTIWEESLPVPQGTKVRQIDDGYAIISCSWQTSLAGVENQQFTLIKLDSNGNLVWEKHLGGPGNDHLYDFDVTVDGGFILGGHTLSYGVENWDYLLMRVDRDGNELWHKTFGQPRGYNPQYIHDEAYGVRQTMDGGFIIVGGSGDEHAYSDNSHSAGPSDEWKVYLVKTDSDGKKLWDAVYPEESVGNNAGEYMALTSDSGVIVFVDTDSETPPAPN</sequence>
<feature type="non-terminal residue" evidence="1">
    <location>
        <position position="1"/>
    </location>
</feature>
<dbReference type="Gene3D" id="2.130.10.10">
    <property type="entry name" value="YVTN repeat-like/Quinoprotein amine dehydrogenase"/>
    <property type="match status" value="1"/>
</dbReference>
<feature type="non-terminal residue" evidence="1">
    <location>
        <position position="424"/>
    </location>
</feature>
<gene>
    <name evidence="1" type="ORF">METZ01_LOCUS52562</name>
</gene>
<dbReference type="EMBL" id="UINC01002730">
    <property type="protein sequence ID" value="SUZ99708.1"/>
    <property type="molecule type" value="Genomic_DNA"/>
</dbReference>
<dbReference type="SUPFAM" id="SSF50998">
    <property type="entry name" value="Quinoprotein alcohol dehydrogenase-like"/>
    <property type="match status" value="1"/>
</dbReference>
<reference evidence="1" key="1">
    <citation type="submission" date="2018-05" db="EMBL/GenBank/DDBJ databases">
        <authorList>
            <person name="Lanie J.A."/>
            <person name="Ng W.-L."/>
            <person name="Kazmierczak K.M."/>
            <person name="Andrzejewski T.M."/>
            <person name="Davidsen T.M."/>
            <person name="Wayne K.J."/>
            <person name="Tettelin H."/>
            <person name="Glass J.I."/>
            <person name="Rusch D."/>
            <person name="Podicherti R."/>
            <person name="Tsui H.-C.T."/>
            <person name="Winkler M.E."/>
        </authorList>
    </citation>
    <scope>NUCLEOTIDE SEQUENCE</scope>
</reference>
<proteinExistence type="predicted"/>
<accession>A0A381S8R7</accession>
<name>A0A381S8R7_9ZZZZ</name>
<organism evidence="1">
    <name type="scientific">marine metagenome</name>
    <dbReference type="NCBI Taxonomy" id="408172"/>
    <lineage>
        <taxon>unclassified sequences</taxon>
        <taxon>metagenomes</taxon>
        <taxon>ecological metagenomes</taxon>
    </lineage>
</organism>
<protein>
    <recommendedName>
        <fullName evidence="2">Bulb-type lectin domain-containing protein</fullName>
    </recommendedName>
</protein>
<dbReference type="InterPro" id="IPR011047">
    <property type="entry name" value="Quinoprotein_ADH-like_sf"/>
</dbReference>
<dbReference type="InterPro" id="IPR015943">
    <property type="entry name" value="WD40/YVTN_repeat-like_dom_sf"/>
</dbReference>
<dbReference type="PANTHER" id="PTHR42754:SF1">
    <property type="entry name" value="LIPOPROTEIN"/>
    <property type="match status" value="1"/>
</dbReference>